<dbReference type="AlphaFoldDB" id="A0A919JNR4"/>
<evidence type="ECO:0000259" key="3">
    <source>
        <dbReference type="Pfam" id="PF08719"/>
    </source>
</evidence>
<comment type="caution">
    <text evidence="4">The sequence shown here is derived from an EMBL/GenBank/DDBJ whole genome shotgun (WGS) entry which is preliminary data.</text>
</comment>
<reference evidence="4" key="1">
    <citation type="submission" date="2021-01" db="EMBL/GenBank/DDBJ databases">
        <title>Whole genome shotgun sequence of Actinoplanes nipponensis NBRC 14063.</title>
        <authorList>
            <person name="Komaki H."/>
            <person name="Tamura T."/>
        </authorList>
    </citation>
    <scope>NUCLEOTIDE SEQUENCE</scope>
    <source>
        <strain evidence="4">NBRC 14063</strain>
    </source>
</reference>
<evidence type="ECO:0000256" key="2">
    <source>
        <dbReference type="ARBA" id="ARBA00000751"/>
    </source>
</evidence>
<organism evidence="4 5">
    <name type="scientific">Actinoplanes nipponensis</name>
    <dbReference type="NCBI Taxonomy" id="135950"/>
    <lineage>
        <taxon>Bacteria</taxon>
        <taxon>Bacillati</taxon>
        <taxon>Actinomycetota</taxon>
        <taxon>Actinomycetes</taxon>
        <taxon>Micromonosporales</taxon>
        <taxon>Micromonosporaceae</taxon>
        <taxon>Actinoplanes</taxon>
    </lineage>
</organism>
<dbReference type="Pfam" id="PF08719">
    <property type="entry name" value="NADAR"/>
    <property type="match status" value="1"/>
</dbReference>
<dbReference type="NCBIfam" id="TIGR02464">
    <property type="entry name" value="ribofla_fusion"/>
    <property type="match status" value="1"/>
</dbReference>
<dbReference type="SUPFAM" id="SSF143990">
    <property type="entry name" value="YbiA-like"/>
    <property type="match status" value="1"/>
</dbReference>
<gene>
    <name evidence="4" type="ORF">Ani05nite_60950</name>
</gene>
<dbReference type="EMBL" id="BOMQ01000071">
    <property type="protein sequence ID" value="GIE52561.1"/>
    <property type="molecule type" value="Genomic_DNA"/>
</dbReference>
<name>A0A919JNR4_9ACTN</name>
<comment type="catalytic activity">
    <reaction evidence="1">
        <text>5-amino-6-(5-phospho-D-ribosylamino)uracil + H2O = 5,6-diaminouracil + D-ribose 5-phosphate</text>
        <dbReference type="Rhea" id="RHEA:55020"/>
        <dbReference type="ChEBI" id="CHEBI:15377"/>
        <dbReference type="ChEBI" id="CHEBI:46252"/>
        <dbReference type="ChEBI" id="CHEBI:58453"/>
        <dbReference type="ChEBI" id="CHEBI:78346"/>
    </reaction>
</comment>
<proteinExistence type="predicted"/>
<keyword evidence="5" id="KW-1185">Reference proteome</keyword>
<dbReference type="Gene3D" id="1.10.357.40">
    <property type="entry name" value="YbiA-like"/>
    <property type="match status" value="1"/>
</dbReference>
<dbReference type="InterPro" id="IPR012816">
    <property type="entry name" value="NADAR"/>
</dbReference>
<feature type="domain" description="NADAR" evidence="3">
    <location>
        <begin position="78"/>
        <end position="235"/>
    </location>
</feature>
<dbReference type="Proteomes" id="UP000647172">
    <property type="component" value="Unassembled WGS sequence"/>
</dbReference>
<accession>A0A919JNR4</accession>
<comment type="catalytic activity">
    <reaction evidence="2">
        <text>2,5-diamino-6-hydroxy-4-(5-phosphoribosylamino)-pyrimidine + H2O = 2,5,6-triamino-4-hydroxypyrimidine + D-ribose 5-phosphate</text>
        <dbReference type="Rhea" id="RHEA:23436"/>
        <dbReference type="ChEBI" id="CHEBI:15377"/>
        <dbReference type="ChEBI" id="CHEBI:58614"/>
        <dbReference type="ChEBI" id="CHEBI:78346"/>
        <dbReference type="ChEBI" id="CHEBI:137796"/>
    </reaction>
</comment>
<evidence type="ECO:0000313" key="5">
    <source>
        <dbReference type="Proteomes" id="UP000647172"/>
    </source>
</evidence>
<sequence>MAPICEENLSIGYDTFPGPALGCGTLLGHPPAVILRGRRVRRMSVGGGILPGVDEMPDSVDEVIALARSGGRLEYLFFWGHRPPRDGGIGPGCLSQWWPSEFTVDGVRFATAEHYMMWRKALLFGDEEAAARIVVAGHPRQAKMLGRRVRGFDEQVWTERRRAVVTEASVAKFGQRPELRDFLLGTGRRILVEASPTDRIWGIGLAATDERTADPARWPGLNLLGFALMRARAQLGG</sequence>
<evidence type="ECO:0000313" key="4">
    <source>
        <dbReference type="EMBL" id="GIE52561.1"/>
    </source>
</evidence>
<protein>
    <recommendedName>
        <fullName evidence="3">NADAR domain-containing protein</fullName>
    </recommendedName>
</protein>
<dbReference type="InterPro" id="IPR037238">
    <property type="entry name" value="YbiA-like_sf"/>
</dbReference>
<dbReference type="CDD" id="cd15457">
    <property type="entry name" value="NADAR"/>
    <property type="match status" value="1"/>
</dbReference>
<evidence type="ECO:0000256" key="1">
    <source>
        <dbReference type="ARBA" id="ARBA00000022"/>
    </source>
</evidence>